<dbReference type="HOGENOM" id="CLU_1490822_0_0_1"/>
<sequence>MCLHECLVLIEAWSDEFEALCTRYEKKDRFSKTNYCNRKLNHQNLSTIECNSFSTEILPMKLSCVIWLQSLSTWMKLSCDTHRFIDKPLNIIHWRLVDALILMRYPFEKASCEIVTEKGPDELYEGSPVSKRVCLNEEINQKAPSENKHFQIQSGTEFRHDMIEAICNGNQCKRTLSLRYH</sequence>
<name>E9J6Z4_SOLIN</name>
<reference evidence="1" key="1">
    <citation type="journal article" date="2011" name="Proc. Natl. Acad. Sci. U.S.A.">
        <title>The genome of the fire ant Solenopsis invicta.</title>
        <authorList>
            <person name="Wurm Y."/>
            <person name="Wang J."/>
            <person name="Riba-Grognuz O."/>
            <person name="Corona M."/>
            <person name="Nygaard S."/>
            <person name="Hunt B.G."/>
            <person name="Ingram K.K."/>
            <person name="Falquet L."/>
            <person name="Nipitwattanaphon M."/>
            <person name="Gotzek D."/>
            <person name="Dijkstra M.B."/>
            <person name="Oettler J."/>
            <person name="Comtesse F."/>
            <person name="Shih C.J."/>
            <person name="Wu W.J."/>
            <person name="Yang C.C."/>
            <person name="Thomas J."/>
            <person name="Beaudoing E."/>
            <person name="Pradervand S."/>
            <person name="Flegel V."/>
            <person name="Cook E.D."/>
            <person name="Fabbretti R."/>
            <person name="Stockinger H."/>
            <person name="Long L."/>
            <person name="Farmerie W.G."/>
            <person name="Oakey J."/>
            <person name="Boomsma J.J."/>
            <person name="Pamilo P."/>
            <person name="Yi S.V."/>
            <person name="Heinze J."/>
            <person name="Goodisman M.A."/>
            <person name="Farinelli L."/>
            <person name="Harshman K."/>
            <person name="Hulo N."/>
            <person name="Cerutti L."/>
            <person name="Xenarios I."/>
            <person name="Shoemaker D."/>
            <person name="Keller L."/>
        </authorList>
    </citation>
    <scope>NUCLEOTIDE SEQUENCE [LARGE SCALE GENOMIC DNA]</scope>
</reference>
<dbReference type="EMBL" id="GL768409">
    <property type="protein sequence ID" value="EFZ11409.1"/>
    <property type="molecule type" value="Genomic_DNA"/>
</dbReference>
<feature type="non-terminal residue" evidence="1">
    <location>
        <position position="181"/>
    </location>
</feature>
<dbReference type="AlphaFoldDB" id="E9J6Z4"/>
<proteinExistence type="predicted"/>
<accession>E9J6Z4</accession>
<evidence type="ECO:0000313" key="1">
    <source>
        <dbReference type="EMBL" id="EFZ11409.1"/>
    </source>
</evidence>
<gene>
    <name evidence="1" type="ORF">SINV_06685</name>
</gene>
<protein>
    <submittedName>
        <fullName evidence="1">Uncharacterized protein</fullName>
    </submittedName>
</protein>
<organism>
    <name type="scientific">Solenopsis invicta</name>
    <name type="common">Red imported fire ant</name>
    <name type="synonym">Solenopsis wagneri</name>
    <dbReference type="NCBI Taxonomy" id="13686"/>
    <lineage>
        <taxon>Eukaryota</taxon>
        <taxon>Metazoa</taxon>
        <taxon>Ecdysozoa</taxon>
        <taxon>Arthropoda</taxon>
        <taxon>Hexapoda</taxon>
        <taxon>Insecta</taxon>
        <taxon>Pterygota</taxon>
        <taxon>Neoptera</taxon>
        <taxon>Endopterygota</taxon>
        <taxon>Hymenoptera</taxon>
        <taxon>Apocrita</taxon>
        <taxon>Aculeata</taxon>
        <taxon>Formicoidea</taxon>
        <taxon>Formicidae</taxon>
        <taxon>Myrmicinae</taxon>
        <taxon>Solenopsis</taxon>
    </lineage>
</organism>